<gene>
    <name evidence="4" type="ORF">GCM10011358_14810</name>
</gene>
<evidence type="ECO:0000259" key="3">
    <source>
        <dbReference type="Pfam" id="PF12697"/>
    </source>
</evidence>
<keyword evidence="2" id="KW-0732">Signal</keyword>
<accession>A0ABQ1QM87</accession>
<evidence type="ECO:0000313" key="5">
    <source>
        <dbReference type="Proteomes" id="UP000617355"/>
    </source>
</evidence>
<dbReference type="Proteomes" id="UP000617355">
    <property type="component" value="Unassembled WGS sequence"/>
</dbReference>
<dbReference type="SUPFAM" id="SSF53474">
    <property type="entry name" value="alpha/beta-Hydrolases"/>
    <property type="match status" value="1"/>
</dbReference>
<feature type="signal peptide" evidence="2">
    <location>
        <begin position="1"/>
        <end position="22"/>
    </location>
</feature>
<feature type="chain" id="PRO_5046694642" evidence="2">
    <location>
        <begin position="23"/>
        <end position="315"/>
    </location>
</feature>
<dbReference type="EMBL" id="BMGI01000002">
    <property type="protein sequence ID" value="GGD31798.1"/>
    <property type="molecule type" value="Genomic_DNA"/>
</dbReference>
<reference evidence="5" key="1">
    <citation type="journal article" date="2019" name="Int. J. Syst. Evol. Microbiol.">
        <title>The Global Catalogue of Microorganisms (GCM) 10K type strain sequencing project: providing services to taxonomists for standard genome sequencing and annotation.</title>
        <authorList>
            <consortium name="The Broad Institute Genomics Platform"/>
            <consortium name="The Broad Institute Genome Sequencing Center for Infectious Disease"/>
            <person name="Wu L."/>
            <person name="Ma J."/>
        </authorList>
    </citation>
    <scope>NUCLEOTIDE SEQUENCE [LARGE SCALE GENOMIC DNA]</scope>
    <source>
        <strain evidence="5">CGMCC 1.12922</strain>
    </source>
</reference>
<evidence type="ECO:0000313" key="4">
    <source>
        <dbReference type="EMBL" id="GGD31798.1"/>
    </source>
</evidence>
<dbReference type="InterPro" id="IPR050266">
    <property type="entry name" value="AB_hydrolase_sf"/>
</dbReference>
<name>A0ABQ1QM87_9RHOB</name>
<proteinExistence type="predicted"/>
<evidence type="ECO:0000256" key="2">
    <source>
        <dbReference type="SAM" id="SignalP"/>
    </source>
</evidence>
<keyword evidence="4" id="KW-0012">Acyltransferase</keyword>
<dbReference type="Gene3D" id="3.40.50.1820">
    <property type="entry name" value="alpha/beta hydrolase"/>
    <property type="match status" value="1"/>
</dbReference>
<dbReference type="InterPro" id="IPR000073">
    <property type="entry name" value="AB_hydrolase_1"/>
</dbReference>
<dbReference type="PRINTS" id="PR00111">
    <property type="entry name" value="ABHYDROLASE"/>
</dbReference>
<keyword evidence="4" id="KW-0808">Transferase</keyword>
<dbReference type="InterPro" id="IPR029058">
    <property type="entry name" value="AB_hydrolase_fold"/>
</dbReference>
<dbReference type="Pfam" id="PF12697">
    <property type="entry name" value="Abhydrolase_6"/>
    <property type="match status" value="1"/>
</dbReference>
<dbReference type="GO" id="GO:0016787">
    <property type="term" value="F:hydrolase activity"/>
    <property type="evidence" value="ECO:0007669"/>
    <property type="project" value="UniProtKB-KW"/>
</dbReference>
<feature type="domain" description="AB hydrolase-1" evidence="3">
    <location>
        <begin position="59"/>
        <end position="303"/>
    </location>
</feature>
<keyword evidence="5" id="KW-1185">Reference proteome</keyword>
<protein>
    <submittedName>
        <fullName evidence="4">Hydrolase or acyltransferase (Alpha/beta hydrolase)</fullName>
    </submittedName>
</protein>
<dbReference type="PANTHER" id="PTHR43798:SF31">
    <property type="entry name" value="AB HYDROLASE SUPERFAMILY PROTEIN YCLE"/>
    <property type="match status" value="1"/>
</dbReference>
<keyword evidence="1 4" id="KW-0378">Hydrolase</keyword>
<organism evidence="4 5">
    <name type="scientific">Sinisalibacter lacisalsi</name>
    <dbReference type="NCBI Taxonomy" id="1526570"/>
    <lineage>
        <taxon>Bacteria</taxon>
        <taxon>Pseudomonadati</taxon>
        <taxon>Pseudomonadota</taxon>
        <taxon>Alphaproteobacteria</taxon>
        <taxon>Rhodobacterales</taxon>
        <taxon>Roseobacteraceae</taxon>
        <taxon>Sinisalibacter</taxon>
    </lineage>
</organism>
<evidence type="ECO:0000256" key="1">
    <source>
        <dbReference type="ARBA" id="ARBA00022801"/>
    </source>
</evidence>
<dbReference type="RefSeq" id="WP_188526997.1">
    <property type="nucleotide sequence ID" value="NZ_BMGI01000002.1"/>
</dbReference>
<dbReference type="GO" id="GO:0016746">
    <property type="term" value="F:acyltransferase activity"/>
    <property type="evidence" value="ECO:0007669"/>
    <property type="project" value="UniProtKB-KW"/>
</dbReference>
<dbReference type="PANTHER" id="PTHR43798">
    <property type="entry name" value="MONOACYLGLYCEROL LIPASE"/>
    <property type="match status" value="1"/>
</dbReference>
<sequence length="315" mass="33398">MSIASTALIALAGLGGATQVLAARREARAARFTPPEGVDVEIEGARVHVAVLGEAGPDLVLIHGASGNTRDFTFRLAGRLAERYRVFVVDRPGLGWSDPHPEGHRLDAQARLLQAAVARLGAERPIVLGQSYGGAVALAWGLTLPGTLAALVTVSGVAYPWPTGLGAFYTVLSHPLGRALVIPALTAFVPRALIAGQIAKVFAPQPVPPGYVAHFGPDLTLRRGQMRINAMQRRVLPGEIETLSPRWTEIEVPIEVIHGDADPVVSHELHAVQLAHRHPGARLTTLPGIGHMPHHVAQDDVIAAIDRAALRANVK</sequence>
<comment type="caution">
    <text evidence="4">The sequence shown here is derived from an EMBL/GenBank/DDBJ whole genome shotgun (WGS) entry which is preliminary data.</text>
</comment>